<sequence>MQSQAIARIVSVIRRVLAEERGVSPSGISSATMIRADSPGVKTIERVWRALPGRGVPRTVRYKAPTVREFALECYREMEEVLSRG</sequence>
<dbReference type="Proteomes" id="UP000808388">
    <property type="component" value="Unassembled WGS sequence"/>
</dbReference>
<dbReference type="AlphaFoldDB" id="A0A9D6LQK8"/>
<reference evidence="1" key="1">
    <citation type="submission" date="2020-07" db="EMBL/GenBank/DDBJ databases">
        <title>Huge and variable diversity of episymbiotic CPR bacteria and DPANN archaea in groundwater ecosystems.</title>
        <authorList>
            <person name="He C.Y."/>
            <person name="Keren R."/>
            <person name="Whittaker M."/>
            <person name="Farag I.F."/>
            <person name="Doudna J."/>
            <person name="Cate J.H.D."/>
            <person name="Banfield J.F."/>
        </authorList>
    </citation>
    <scope>NUCLEOTIDE SEQUENCE</scope>
    <source>
        <strain evidence="1">NC_groundwater_972_Pr1_S-0.2um_49_27</strain>
    </source>
</reference>
<accession>A0A9D6LQK8</accession>
<comment type="caution">
    <text evidence="1">The sequence shown here is derived from an EMBL/GenBank/DDBJ whole genome shotgun (WGS) entry which is preliminary data.</text>
</comment>
<name>A0A9D6LQK8_9BACT</name>
<gene>
    <name evidence="1" type="ORF">HY220_03690</name>
</gene>
<evidence type="ECO:0000313" key="1">
    <source>
        <dbReference type="EMBL" id="MBI3627813.1"/>
    </source>
</evidence>
<dbReference type="EMBL" id="JACQCQ010000013">
    <property type="protein sequence ID" value="MBI3627813.1"/>
    <property type="molecule type" value="Genomic_DNA"/>
</dbReference>
<proteinExistence type="predicted"/>
<protein>
    <submittedName>
        <fullName evidence="1">Uncharacterized protein</fullName>
    </submittedName>
</protein>
<organism evidence="1 2">
    <name type="scientific">Candidatus Sungiibacteriota bacterium</name>
    <dbReference type="NCBI Taxonomy" id="2750080"/>
    <lineage>
        <taxon>Bacteria</taxon>
        <taxon>Candidatus Sungiibacteriota</taxon>
    </lineage>
</organism>
<evidence type="ECO:0000313" key="2">
    <source>
        <dbReference type="Proteomes" id="UP000808388"/>
    </source>
</evidence>